<feature type="transmembrane region" description="Helical" evidence="6">
    <location>
        <begin position="70"/>
        <end position="93"/>
    </location>
</feature>
<dbReference type="CDD" id="cd17321">
    <property type="entry name" value="MFS_MMR_MDR_like"/>
    <property type="match status" value="1"/>
</dbReference>
<feature type="transmembrane region" description="Helical" evidence="6">
    <location>
        <begin position="99"/>
        <end position="117"/>
    </location>
</feature>
<evidence type="ECO:0000256" key="6">
    <source>
        <dbReference type="SAM" id="Phobius"/>
    </source>
</evidence>
<feature type="transmembrane region" description="Helical" evidence="6">
    <location>
        <begin position="269"/>
        <end position="290"/>
    </location>
</feature>
<evidence type="ECO:0000256" key="3">
    <source>
        <dbReference type="ARBA" id="ARBA00022692"/>
    </source>
</evidence>
<name>A0A4U8TSU0_9HELI</name>
<dbReference type="GO" id="GO:0005886">
    <property type="term" value="C:plasma membrane"/>
    <property type="evidence" value="ECO:0007669"/>
    <property type="project" value="TreeGrafter"/>
</dbReference>
<feature type="transmembrane region" description="Helical" evidence="6">
    <location>
        <begin position="220"/>
        <end position="236"/>
    </location>
</feature>
<comment type="caution">
    <text evidence="8">The sequence shown here is derived from an EMBL/GenBank/DDBJ whole genome shotgun (WGS) entry which is preliminary data.</text>
</comment>
<evidence type="ECO:0000256" key="1">
    <source>
        <dbReference type="ARBA" id="ARBA00004127"/>
    </source>
</evidence>
<gene>
    <name evidence="8" type="ORF">LS65_004295</name>
</gene>
<dbReference type="EMBL" id="JRMQ02000004">
    <property type="protein sequence ID" value="TLE02048.1"/>
    <property type="molecule type" value="Genomic_DNA"/>
</dbReference>
<proteinExistence type="predicted"/>
<feature type="transmembrane region" description="Helical" evidence="6">
    <location>
        <begin position="474"/>
        <end position="496"/>
    </location>
</feature>
<dbReference type="PANTHER" id="PTHR23501:SF191">
    <property type="entry name" value="VACUOLAR BASIC AMINO ACID TRANSPORTER 4"/>
    <property type="match status" value="1"/>
</dbReference>
<reference evidence="8 9" key="1">
    <citation type="journal article" date="2014" name="Genome Announc.">
        <title>Draft genome sequences of eight enterohepatic helicobacter species isolated from both laboratory and wild rodents.</title>
        <authorList>
            <person name="Sheh A."/>
            <person name="Shen Z."/>
            <person name="Fox J.G."/>
        </authorList>
    </citation>
    <scope>NUCLEOTIDE SEQUENCE [LARGE SCALE GENOMIC DNA]</scope>
    <source>
        <strain evidence="8 9">MIT 01-6451</strain>
    </source>
</reference>
<dbReference type="InterPro" id="IPR036259">
    <property type="entry name" value="MFS_trans_sf"/>
</dbReference>
<dbReference type="InterPro" id="IPR011701">
    <property type="entry name" value="MFS"/>
</dbReference>
<dbReference type="RefSeq" id="WP_138129770.1">
    <property type="nucleotide sequence ID" value="NZ_CAMRWY010000019.1"/>
</dbReference>
<dbReference type="STRING" id="425400.LS65_01750"/>
<dbReference type="PRINTS" id="PR01036">
    <property type="entry name" value="TCRTETB"/>
</dbReference>
<feature type="transmembrane region" description="Helical" evidence="6">
    <location>
        <begin position="129"/>
        <end position="147"/>
    </location>
</feature>
<keyword evidence="3 6" id="KW-0812">Transmembrane</keyword>
<dbReference type="InterPro" id="IPR020846">
    <property type="entry name" value="MFS_dom"/>
</dbReference>
<dbReference type="SUPFAM" id="SSF103473">
    <property type="entry name" value="MFS general substrate transporter"/>
    <property type="match status" value="1"/>
</dbReference>
<feature type="transmembrane region" description="Helical" evidence="6">
    <location>
        <begin position="335"/>
        <end position="356"/>
    </location>
</feature>
<dbReference type="Gene3D" id="1.20.1250.20">
    <property type="entry name" value="MFS general substrate transporter like domains"/>
    <property type="match status" value="1"/>
</dbReference>
<keyword evidence="2" id="KW-0813">Transport</keyword>
<feature type="domain" description="Major facilitator superfamily (MFS) profile" evidence="7">
    <location>
        <begin position="4"/>
        <end position="500"/>
    </location>
</feature>
<feature type="transmembrane region" description="Helical" evidence="6">
    <location>
        <begin position="414"/>
        <end position="436"/>
    </location>
</feature>
<keyword evidence="5 6" id="KW-0472">Membrane</keyword>
<dbReference type="Pfam" id="PF07690">
    <property type="entry name" value="MFS_1"/>
    <property type="match status" value="1"/>
</dbReference>
<dbReference type="PROSITE" id="PS50850">
    <property type="entry name" value="MFS"/>
    <property type="match status" value="1"/>
</dbReference>
<dbReference type="Gene3D" id="1.20.1720.10">
    <property type="entry name" value="Multidrug resistance protein D"/>
    <property type="match status" value="1"/>
</dbReference>
<dbReference type="GO" id="GO:0022857">
    <property type="term" value="F:transmembrane transporter activity"/>
    <property type="evidence" value="ECO:0007669"/>
    <property type="project" value="InterPro"/>
</dbReference>
<comment type="subcellular location">
    <subcellularLocation>
        <location evidence="1">Endomembrane system</location>
        <topology evidence="1">Multi-pass membrane protein</topology>
    </subcellularLocation>
</comment>
<evidence type="ECO:0000256" key="5">
    <source>
        <dbReference type="ARBA" id="ARBA00023136"/>
    </source>
</evidence>
<evidence type="ECO:0000256" key="4">
    <source>
        <dbReference type="ARBA" id="ARBA00022989"/>
    </source>
</evidence>
<accession>A0A4U8TSU0</accession>
<dbReference type="AlphaFoldDB" id="A0A4U8TSU0"/>
<evidence type="ECO:0000259" key="7">
    <source>
        <dbReference type="PROSITE" id="PS50850"/>
    </source>
</evidence>
<feature type="transmembrane region" description="Helical" evidence="6">
    <location>
        <begin position="41"/>
        <end position="61"/>
    </location>
</feature>
<evidence type="ECO:0000256" key="2">
    <source>
        <dbReference type="ARBA" id="ARBA00022448"/>
    </source>
</evidence>
<dbReference type="OrthoDB" id="9807274at2"/>
<keyword evidence="4 6" id="KW-1133">Transmembrane helix</keyword>
<evidence type="ECO:0000313" key="9">
    <source>
        <dbReference type="Proteomes" id="UP000029707"/>
    </source>
</evidence>
<feature type="transmembrane region" description="Helical" evidence="6">
    <location>
        <begin position="368"/>
        <end position="393"/>
    </location>
</feature>
<feature type="transmembrane region" description="Helical" evidence="6">
    <location>
        <begin position="302"/>
        <end position="323"/>
    </location>
</feature>
<dbReference type="Proteomes" id="UP000029707">
    <property type="component" value="Unassembled WGS sequence"/>
</dbReference>
<dbReference type="GO" id="GO:0012505">
    <property type="term" value="C:endomembrane system"/>
    <property type="evidence" value="ECO:0007669"/>
    <property type="project" value="UniProtKB-SubCell"/>
</dbReference>
<organism evidence="8 9">
    <name type="scientific">Helicobacter japonicus</name>
    <dbReference type="NCBI Taxonomy" id="425400"/>
    <lineage>
        <taxon>Bacteria</taxon>
        <taxon>Pseudomonadati</taxon>
        <taxon>Campylobacterota</taxon>
        <taxon>Epsilonproteobacteria</taxon>
        <taxon>Campylobacterales</taxon>
        <taxon>Helicobacteraceae</taxon>
        <taxon>Helicobacter</taxon>
    </lineage>
</organism>
<sequence length="502" mass="53530">MNLILFTILLAVFVVPSSISGTAIALPYIAEDIGSDTTLLQWVVNSFNLFFACFTLIWGAISDRLGAKTCLIAGVATYLLGSILSFLAPSLLWLDVGRALAGIGGASVFACGSAILIRTFEDKERVKAFAFFGTTAGLGITLGPTLSGFLIDLFAWRAIFVFHFLTLGAVLLLSPMLPKDPQKQQKAFKFDKIGALLFIAFMSSFMLFITKIHAFKEPQTLGILAFCLIVGIIFGVQERNLHHKNITPNPTLHIPQPLLDFEVLKNASFFGFSLVAVIAGFSFVVLLTYFPTFLSINFGFSASFSGLFMLSLTTPMLFCPILAGKMLNKGVDSKALALAMSLMMSLGIFALLIILHTLSGVTLQLMTLLVLFVIGCGMGLHAGAIDGLALGSVESAKSGLGAGVLNSLRLGSEAVGVSLYGALMVVFITANLSYLLDSKDSVYPIVESIASGNLSAVENPLIIANAPSIYLQSFSYTLGILGLISLALSLGVWRLLRRGGKA</sequence>
<feature type="transmembrane region" description="Helical" evidence="6">
    <location>
        <begin position="193"/>
        <end position="214"/>
    </location>
</feature>
<feature type="transmembrane region" description="Helical" evidence="6">
    <location>
        <begin position="153"/>
        <end position="173"/>
    </location>
</feature>
<dbReference type="PANTHER" id="PTHR23501">
    <property type="entry name" value="MAJOR FACILITATOR SUPERFAMILY"/>
    <property type="match status" value="1"/>
</dbReference>
<keyword evidence="9" id="KW-1185">Reference proteome</keyword>
<protein>
    <submittedName>
        <fullName evidence="8">MFS transporter</fullName>
    </submittedName>
</protein>
<evidence type="ECO:0000313" key="8">
    <source>
        <dbReference type="EMBL" id="TLE02048.1"/>
    </source>
</evidence>